<dbReference type="SUPFAM" id="SSF55486">
    <property type="entry name" value="Metalloproteases ('zincins'), catalytic domain"/>
    <property type="match status" value="1"/>
</dbReference>
<evidence type="ECO:0000313" key="3">
    <source>
        <dbReference type="Proteomes" id="UP000297453"/>
    </source>
</evidence>
<feature type="signal peptide" evidence="1">
    <location>
        <begin position="1"/>
        <end position="20"/>
    </location>
</feature>
<dbReference type="Proteomes" id="UP000297453">
    <property type="component" value="Unassembled WGS sequence"/>
</dbReference>
<dbReference type="OrthoDB" id="320235at2"/>
<dbReference type="EMBL" id="RQEP01000019">
    <property type="protein sequence ID" value="TGJ99678.1"/>
    <property type="molecule type" value="Genomic_DNA"/>
</dbReference>
<sequence length="274" mass="29750">MFFRALLLLLILLCSNCENQKGETSPILQGLLALDYLILSDPDRSSVYFSTTRSASVEIAYEDGAEPNTGNFAVAPTTSVWSVTESNLINAFADRGYTVNVTVPTDLSSMSEFPDQGRSTWTINQLLALVPKYKAEDSNFQSAKFFVVFVKGSLAENSGVIAVTVSGAFGIGAPTVFVFKEIINHFQDNLSPDKVRKAEQMTVTHELGHALGLVNTGIPLSSDHQDTAHGNHCTNTSCGMYWALGDDRVDSFSPGTNPLIFGSECITDIRDYTP</sequence>
<dbReference type="Gene3D" id="3.40.390.10">
    <property type="entry name" value="Collagenase (Catalytic Domain)"/>
    <property type="match status" value="1"/>
</dbReference>
<keyword evidence="3" id="KW-1185">Reference proteome</keyword>
<dbReference type="GO" id="GO:0008237">
    <property type="term" value="F:metallopeptidase activity"/>
    <property type="evidence" value="ECO:0007669"/>
    <property type="project" value="InterPro"/>
</dbReference>
<dbReference type="InterPro" id="IPR024079">
    <property type="entry name" value="MetalloPept_cat_dom_sf"/>
</dbReference>
<keyword evidence="1" id="KW-0732">Signal</keyword>
<organism evidence="2 3">
    <name type="scientific">Leptospira semungkisensis</name>
    <dbReference type="NCBI Taxonomy" id="2484985"/>
    <lineage>
        <taxon>Bacteria</taxon>
        <taxon>Pseudomonadati</taxon>
        <taxon>Spirochaetota</taxon>
        <taxon>Spirochaetia</taxon>
        <taxon>Leptospirales</taxon>
        <taxon>Leptospiraceae</taxon>
        <taxon>Leptospira</taxon>
    </lineage>
</organism>
<proteinExistence type="predicted"/>
<feature type="chain" id="PRO_5020283145" evidence="1">
    <location>
        <begin position="21"/>
        <end position="274"/>
    </location>
</feature>
<evidence type="ECO:0000256" key="1">
    <source>
        <dbReference type="SAM" id="SignalP"/>
    </source>
</evidence>
<name>A0A4V3JAT2_9LEPT</name>
<accession>A0A4V3JAT2</accession>
<comment type="caution">
    <text evidence="2">The sequence shown here is derived from an EMBL/GenBank/DDBJ whole genome shotgun (WGS) entry which is preliminary data.</text>
</comment>
<reference evidence="2" key="1">
    <citation type="journal article" date="2019" name="PLoS Negl. Trop. Dis.">
        <title>Revisiting the worldwide diversity of Leptospira species in the environment.</title>
        <authorList>
            <person name="Vincent A.T."/>
            <person name="Schiettekatte O."/>
            <person name="Bourhy P."/>
            <person name="Veyrier F.J."/>
            <person name="Picardeau M."/>
        </authorList>
    </citation>
    <scope>NUCLEOTIDE SEQUENCE [LARGE SCALE GENOMIC DNA]</scope>
    <source>
        <strain evidence="2">SSS9</strain>
    </source>
</reference>
<dbReference type="AlphaFoldDB" id="A0A4V3JAT2"/>
<protein>
    <submittedName>
        <fullName evidence="2">Uncharacterized protein</fullName>
    </submittedName>
</protein>
<evidence type="ECO:0000313" key="2">
    <source>
        <dbReference type="EMBL" id="TGJ99678.1"/>
    </source>
</evidence>
<gene>
    <name evidence="2" type="ORF">EHO59_17745</name>
</gene>